<dbReference type="EMBL" id="KV440991">
    <property type="protein sequence ID" value="OAD69731.1"/>
    <property type="molecule type" value="Genomic_DNA"/>
</dbReference>
<dbReference type="AlphaFoldDB" id="A0A162ZXV3"/>
<reference evidence="2" key="1">
    <citation type="submission" date="2015-06" db="EMBL/GenBank/DDBJ databases">
        <title>Expansion of signal transduction pathways in fungi by whole-genome duplication.</title>
        <authorList>
            <consortium name="DOE Joint Genome Institute"/>
            <person name="Corrochano L.M."/>
            <person name="Kuo A."/>
            <person name="Marcet-Houben M."/>
            <person name="Polaino S."/>
            <person name="Salamov A."/>
            <person name="Villalobos J.M."/>
            <person name="Alvarez M.I."/>
            <person name="Avalos J."/>
            <person name="Benito E.P."/>
            <person name="Benoit I."/>
            <person name="Burger G."/>
            <person name="Camino L.P."/>
            <person name="Canovas D."/>
            <person name="Cerda-Olmedo E."/>
            <person name="Cheng J.-F."/>
            <person name="Dominguez A."/>
            <person name="Elias M."/>
            <person name="Eslava A.P."/>
            <person name="Glaser F."/>
            <person name="Grimwood J."/>
            <person name="Gutierrez G."/>
            <person name="Heitman J."/>
            <person name="Henrissat B."/>
            <person name="Iturriaga E.A."/>
            <person name="Lang B.F."/>
            <person name="Lavin J.L."/>
            <person name="Lee S."/>
            <person name="Li W."/>
            <person name="Lindquist E."/>
            <person name="Lopez-Garcia S."/>
            <person name="Luque E.M."/>
            <person name="Marcos A.T."/>
            <person name="Martin J."/>
            <person name="McCluskey K."/>
            <person name="Medina H.R."/>
            <person name="Miralles-Duran A."/>
            <person name="Miyazaki A."/>
            <person name="Munoz-Torres E."/>
            <person name="Oguiza J.A."/>
            <person name="Ohm R."/>
            <person name="Olmedo M."/>
            <person name="Orejas M."/>
            <person name="Ortiz-Castellanos L."/>
            <person name="Pisabarro A.G."/>
            <person name="Rodriguez-Romero J."/>
            <person name="Ruiz-Herrera J."/>
            <person name="Ruiz-Vazquez R."/>
            <person name="Sanz C."/>
            <person name="Schackwitz W."/>
            <person name="Schmutz J."/>
            <person name="Shahriari M."/>
            <person name="Shelest E."/>
            <person name="Silva-Franco F."/>
            <person name="Soanes D."/>
            <person name="Syed K."/>
            <person name="Tagua V.G."/>
            <person name="Talbot N.J."/>
            <person name="Thon M."/>
            <person name="De vries R.P."/>
            <person name="Wiebenga A."/>
            <person name="Yadav J.S."/>
            <person name="Braun E.L."/>
            <person name="Baker S."/>
            <person name="Garre V."/>
            <person name="Horwitz B."/>
            <person name="Torres-Martinez S."/>
            <person name="Idnurm A."/>
            <person name="Herrera-Estrella A."/>
            <person name="Gabaldon T."/>
            <person name="Grigoriev I.V."/>
        </authorList>
    </citation>
    <scope>NUCLEOTIDE SEQUENCE [LARGE SCALE GENOMIC DNA]</scope>
    <source>
        <strain evidence="2">NRRL 1555(-)</strain>
    </source>
</reference>
<keyword evidence="2" id="KW-1185">Reference proteome</keyword>
<dbReference type="InParanoid" id="A0A162ZXV3"/>
<evidence type="ECO:0000313" key="2">
    <source>
        <dbReference type="Proteomes" id="UP000077315"/>
    </source>
</evidence>
<dbReference type="VEuPathDB" id="FungiDB:PHYBLDRAFT_172361"/>
<dbReference type="Proteomes" id="UP000077315">
    <property type="component" value="Unassembled WGS sequence"/>
</dbReference>
<name>A0A162ZXV3_PHYB8</name>
<evidence type="ECO:0000313" key="1">
    <source>
        <dbReference type="EMBL" id="OAD69731.1"/>
    </source>
</evidence>
<protein>
    <submittedName>
        <fullName evidence="1">Uncharacterized protein</fullName>
    </submittedName>
</protein>
<accession>A0A162ZXV3</accession>
<dbReference type="RefSeq" id="XP_018287771.1">
    <property type="nucleotide sequence ID" value="XM_018436780.1"/>
</dbReference>
<organism evidence="1 2">
    <name type="scientific">Phycomyces blakesleeanus (strain ATCC 8743b / DSM 1359 / FGSC 10004 / NBRC 33097 / NRRL 1555)</name>
    <dbReference type="NCBI Taxonomy" id="763407"/>
    <lineage>
        <taxon>Eukaryota</taxon>
        <taxon>Fungi</taxon>
        <taxon>Fungi incertae sedis</taxon>
        <taxon>Mucoromycota</taxon>
        <taxon>Mucoromycotina</taxon>
        <taxon>Mucoromycetes</taxon>
        <taxon>Mucorales</taxon>
        <taxon>Phycomycetaceae</taxon>
        <taxon>Phycomyces</taxon>
    </lineage>
</organism>
<proteinExistence type="predicted"/>
<gene>
    <name evidence="1" type="ORF">PHYBLDRAFT_172361</name>
</gene>
<dbReference type="GeneID" id="28997686"/>
<sequence length="136" mass="15531">MQATLATAIEIVRLQNIQTYMVNAIQFNKLRKAPDIHVGQEVLVFTQQLSLLCMSVCTFNLNLQLCWIQHSRPGRSGKLSWAWKGPYEIEAISHDQYSLRPSPTSNHRALNQVHAQRIKAYHRPEVPVLAIKNTSL</sequence>